<reference evidence="1" key="1">
    <citation type="submission" date="2023-08" db="EMBL/GenBank/DDBJ databases">
        <title>A de novo genome assembly of Solanum verrucosum Schlechtendal, a Mexican diploid species geographically isolated from the other diploid A-genome species in potato relatives.</title>
        <authorList>
            <person name="Hosaka K."/>
        </authorList>
    </citation>
    <scope>NUCLEOTIDE SEQUENCE</scope>
    <source>
        <tissue evidence="1">Young leaves</tissue>
    </source>
</reference>
<organism evidence="1 2">
    <name type="scientific">Solanum verrucosum</name>
    <dbReference type="NCBI Taxonomy" id="315347"/>
    <lineage>
        <taxon>Eukaryota</taxon>
        <taxon>Viridiplantae</taxon>
        <taxon>Streptophyta</taxon>
        <taxon>Embryophyta</taxon>
        <taxon>Tracheophyta</taxon>
        <taxon>Spermatophyta</taxon>
        <taxon>Magnoliopsida</taxon>
        <taxon>eudicotyledons</taxon>
        <taxon>Gunneridae</taxon>
        <taxon>Pentapetalae</taxon>
        <taxon>asterids</taxon>
        <taxon>lamiids</taxon>
        <taxon>Solanales</taxon>
        <taxon>Solanaceae</taxon>
        <taxon>Solanoideae</taxon>
        <taxon>Solaneae</taxon>
        <taxon>Solanum</taxon>
    </lineage>
</organism>
<evidence type="ECO:0000313" key="1">
    <source>
        <dbReference type="EMBL" id="WMV46998.1"/>
    </source>
</evidence>
<evidence type="ECO:0000313" key="2">
    <source>
        <dbReference type="Proteomes" id="UP001234989"/>
    </source>
</evidence>
<keyword evidence="2" id="KW-1185">Reference proteome</keyword>
<sequence>IGHFLILTTQLPKGITHSYDLGIVQTRRLWKYNSKTFPMVSGSTPKSS</sequence>
<gene>
    <name evidence="1" type="ORF">MTR67_040383</name>
</gene>
<dbReference type="AlphaFoldDB" id="A0AAF0ZRC6"/>
<feature type="non-terminal residue" evidence="1">
    <location>
        <position position="1"/>
    </location>
</feature>
<dbReference type="EMBL" id="CP133620">
    <property type="protein sequence ID" value="WMV46998.1"/>
    <property type="molecule type" value="Genomic_DNA"/>
</dbReference>
<name>A0AAF0ZRC6_SOLVR</name>
<protein>
    <submittedName>
        <fullName evidence="1">Uncharacterized protein</fullName>
    </submittedName>
</protein>
<proteinExistence type="predicted"/>
<accession>A0AAF0ZRC6</accession>
<dbReference type="Proteomes" id="UP001234989">
    <property type="component" value="Chromosome 9"/>
</dbReference>